<dbReference type="NCBIfam" id="NF033493">
    <property type="entry name" value="MetS_like_NSS"/>
    <property type="match status" value="1"/>
</dbReference>
<comment type="caution">
    <text evidence="2">The sequence shown here is derived from an EMBL/GenBank/DDBJ whole genome shotgun (WGS) entry which is preliminary data.</text>
</comment>
<dbReference type="EMBL" id="PIPF01000004">
    <property type="protein sequence ID" value="RWU84495.1"/>
    <property type="molecule type" value="Genomic_DNA"/>
</dbReference>
<keyword evidence="1" id="KW-1133">Transmembrane helix</keyword>
<protein>
    <submittedName>
        <fullName evidence="2">Putative methionine/alanine importer small subunit</fullName>
    </submittedName>
</protein>
<dbReference type="Proteomes" id="UP000288711">
    <property type="component" value="Unassembled WGS sequence"/>
</dbReference>
<dbReference type="RefSeq" id="WP_083853725.1">
    <property type="nucleotide sequence ID" value="NZ_ALWX01000044.1"/>
</dbReference>
<gene>
    <name evidence="2" type="ORF">CWN80_04940</name>
</gene>
<evidence type="ECO:0000256" key="1">
    <source>
        <dbReference type="SAM" id="Phobius"/>
    </source>
</evidence>
<dbReference type="OrthoDB" id="6712920at2"/>
<sequence length="47" mass="4885">MTTTAIVMMIVAMLTIWGGLAAAILNLSVRGDSAADEPGDPGMHRDL</sequence>
<reference evidence="2 3" key="1">
    <citation type="journal article" date="2009" name="Int. J. Syst. Evol. Microbiol.">
        <title>Janibacter hoylei sp. nov., Bacillus isronensis sp. nov. and Bacillus aryabhattai sp. nov., isolated from cryotubes used for collecting air from the upper atmosphere.</title>
        <authorList>
            <person name="Shivaji S."/>
            <person name="Chaturvedi P."/>
            <person name="Begum Z."/>
            <person name="Pindi P.K."/>
            <person name="Manorama R."/>
            <person name="Padmanaban D.A."/>
            <person name="Shouche Y.S."/>
            <person name="Pawar S."/>
            <person name="Vaishampayan P."/>
            <person name="Dutt C.B."/>
            <person name="Datta G.N."/>
            <person name="Manchanda R.K."/>
            <person name="Rao U.R."/>
            <person name="Bhargava P.M."/>
            <person name="Narlikar J.V."/>
        </authorList>
    </citation>
    <scope>NUCLEOTIDE SEQUENCE [LARGE SCALE GENOMIC DNA]</scope>
    <source>
        <strain evidence="2 3">PVAS-1</strain>
    </source>
</reference>
<accession>A0A444B7U9</accession>
<keyword evidence="1" id="KW-0812">Transmembrane</keyword>
<name>A0A444B7U9_9MICO</name>
<proteinExistence type="predicted"/>
<evidence type="ECO:0000313" key="3">
    <source>
        <dbReference type="Proteomes" id="UP000288711"/>
    </source>
</evidence>
<evidence type="ECO:0000313" key="2">
    <source>
        <dbReference type="EMBL" id="RWU84495.1"/>
    </source>
</evidence>
<dbReference type="Pfam" id="PF16951">
    <property type="entry name" value="MaAIMP_sms"/>
    <property type="match status" value="1"/>
</dbReference>
<keyword evidence="1" id="KW-0472">Membrane</keyword>
<feature type="transmembrane region" description="Helical" evidence="1">
    <location>
        <begin position="6"/>
        <end position="27"/>
    </location>
</feature>
<organism evidence="2 3">
    <name type="scientific">Janibacter hoylei PVAS-1</name>
    <dbReference type="NCBI Taxonomy" id="1210046"/>
    <lineage>
        <taxon>Bacteria</taxon>
        <taxon>Bacillati</taxon>
        <taxon>Actinomycetota</taxon>
        <taxon>Actinomycetes</taxon>
        <taxon>Micrococcales</taxon>
        <taxon>Intrasporangiaceae</taxon>
        <taxon>Janibacter</taxon>
    </lineage>
</organism>
<dbReference type="InterPro" id="IPR031596">
    <property type="entry name" value="MaAIMP_sms"/>
</dbReference>
<keyword evidence="3" id="KW-1185">Reference proteome</keyword>
<dbReference type="AlphaFoldDB" id="A0A444B7U9"/>